<evidence type="ECO:0000256" key="5">
    <source>
        <dbReference type="SAM" id="MobiDB-lite"/>
    </source>
</evidence>
<dbReference type="SUPFAM" id="SSF57701">
    <property type="entry name" value="Zn2/Cys6 DNA-binding domain"/>
    <property type="match status" value="1"/>
</dbReference>
<evidence type="ECO:0000259" key="6">
    <source>
        <dbReference type="PROSITE" id="PS50048"/>
    </source>
</evidence>
<dbReference type="GO" id="GO:0003677">
    <property type="term" value="F:DNA binding"/>
    <property type="evidence" value="ECO:0007669"/>
    <property type="project" value="InterPro"/>
</dbReference>
<reference evidence="7" key="1">
    <citation type="submission" date="2014-02" db="EMBL/GenBank/DDBJ databases">
        <authorList>
            <person name="Genoscope - CEA"/>
        </authorList>
    </citation>
    <scope>NUCLEOTIDE SEQUENCE</scope>
    <source>
        <strain evidence="7">LS3</strain>
    </source>
</reference>
<gene>
    <name evidence="7" type="ORF">GNLVRS02_ARAD1C44682g</name>
</gene>
<keyword evidence="2" id="KW-0805">Transcription regulation</keyword>
<dbReference type="CDD" id="cd00067">
    <property type="entry name" value="GAL4"/>
    <property type="match status" value="1"/>
</dbReference>
<dbReference type="GO" id="GO:0000981">
    <property type="term" value="F:DNA-binding transcription factor activity, RNA polymerase II-specific"/>
    <property type="evidence" value="ECO:0007669"/>
    <property type="project" value="InterPro"/>
</dbReference>
<dbReference type="CDD" id="cd12148">
    <property type="entry name" value="fungal_TF_MHR"/>
    <property type="match status" value="1"/>
</dbReference>
<dbReference type="PhylomeDB" id="A0A060TAC4"/>
<sequence>MDSGVSKRARVCRACDNCRKRKVKCSGATVCAECQRFGIQCVYREHYRTRKGFAIKIFQTPGFDKESTKSGTNSNKNKVKTEGDHRGANGIKMMSQDVLKSEPGYVSPGSPAMSSGNSERTVSSTPPVSYTFSHDESDYTLDNKRAVVDHVDQPLDQFLADCRSLSFLQKLHYLLGRTISPREVSAQAGRNIQYVSECLDANPVLCSPSDDNGTSLDGRSASGLTEEQMLQCCSDYFNSFHIIFPMLDPDTWIRRAKSAWRTMEYTGDRPQDMKEIDLAIVYMIIALGASGSFSATFSGTQDRAQASFYHNKAVELIPSPIDAEPSIGHVQYLILLSVFRISQMKYQQSFVYINATTRYALLLGLHLLEHTNLKTDEDFNAYRTWVCVHILERYWSFCIGTPSSLDSNTPFPTPVPIAFMNNSVYCMGMGQLFVRCRYVDLSNTTLSYLHAGPSSEQGIQAVYRRALDTEHLSDSIIKSTTDEYLRSEVALSYWTDRQVKEWYWIRLFYYLNIVCIYRPFFVVSTYLNLSHHNIGPSVPPGLVDLFTDGAEKCLKASLAFYPIVSGIHRRLERCQINWFTNTYLETAGAIQLLYIISRSAMGVDYVPRDILNSFAESCAHLNGANSEVSPITPEFRHAIGALMEDASVLSYLSTKKRQLLLAFMSFKLLGPHEKVTMPEFSPSRKLSLQDICQCWESAVRLFGYNGPWCR</sequence>
<dbReference type="Gene3D" id="4.10.240.10">
    <property type="entry name" value="Zn(2)-C6 fungal-type DNA-binding domain"/>
    <property type="match status" value="1"/>
</dbReference>
<dbReference type="GO" id="GO:0006351">
    <property type="term" value="P:DNA-templated transcription"/>
    <property type="evidence" value="ECO:0007669"/>
    <property type="project" value="InterPro"/>
</dbReference>
<dbReference type="SMART" id="SM00066">
    <property type="entry name" value="GAL4"/>
    <property type="match status" value="1"/>
</dbReference>
<dbReference type="InterPro" id="IPR007219">
    <property type="entry name" value="XnlR_reg_dom"/>
</dbReference>
<dbReference type="PANTHER" id="PTHR47424:SF14">
    <property type="entry name" value="ZINC FINGER PROTEIN GRT1"/>
    <property type="match status" value="1"/>
</dbReference>
<dbReference type="SMART" id="SM00906">
    <property type="entry name" value="Fungal_trans"/>
    <property type="match status" value="1"/>
</dbReference>
<dbReference type="PROSITE" id="PS00463">
    <property type="entry name" value="ZN2_CY6_FUNGAL_1"/>
    <property type="match status" value="1"/>
</dbReference>
<organism evidence="7">
    <name type="scientific">Blastobotrys adeninivorans</name>
    <name type="common">Yeast</name>
    <name type="synonym">Arxula adeninivorans</name>
    <dbReference type="NCBI Taxonomy" id="409370"/>
    <lineage>
        <taxon>Eukaryota</taxon>
        <taxon>Fungi</taxon>
        <taxon>Dikarya</taxon>
        <taxon>Ascomycota</taxon>
        <taxon>Saccharomycotina</taxon>
        <taxon>Dipodascomycetes</taxon>
        <taxon>Dipodascales</taxon>
        <taxon>Trichomonascaceae</taxon>
        <taxon>Blastobotrys</taxon>
    </lineage>
</organism>
<evidence type="ECO:0000313" key="7">
    <source>
        <dbReference type="EMBL" id="CDP35842.1"/>
    </source>
</evidence>
<proteinExistence type="predicted"/>
<feature type="compositionally biased region" description="Polar residues" evidence="5">
    <location>
        <begin position="112"/>
        <end position="127"/>
    </location>
</feature>
<dbReference type="EMBL" id="HG937693">
    <property type="protein sequence ID" value="CDP35842.1"/>
    <property type="molecule type" value="Genomic_DNA"/>
</dbReference>
<evidence type="ECO:0000256" key="2">
    <source>
        <dbReference type="ARBA" id="ARBA00023015"/>
    </source>
</evidence>
<keyword evidence="1" id="KW-0479">Metal-binding</keyword>
<dbReference type="InterPro" id="IPR051127">
    <property type="entry name" value="Fungal_SecMet_Regulators"/>
</dbReference>
<evidence type="ECO:0000256" key="3">
    <source>
        <dbReference type="ARBA" id="ARBA00023163"/>
    </source>
</evidence>
<accession>A0A060TAC4</accession>
<dbReference type="AlphaFoldDB" id="A0A060TAC4"/>
<dbReference type="PROSITE" id="PS50048">
    <property type="entry name" value="ZN2_CY6_FUNGAL_2"/>
    <property type="match status" value="1"/>
</dbReference>
<keyword evidence="4" id="KW-0539">Nucleus</keyword>
<dbReference type="GO" id="GO:0008270">
    <property type="term" value="F:zinc ion binding"/>
    <property type="evidence" value="ECO:0007669"/>
    <property type="project" value="InterPro"/>
</dbReference>
<dbReference type="PANTHER" id="PTHR47424">
    <property type="entry name" value="REGULATORY PROTEIN GAL4"/>
    <property type="match status" value="1"/>
</dbReference>
<feature type="region of interest" description="Disordered" evidence="5">
    <location>
        <begin position="106"/>
        <end position="127"/>
    </location>
</feature>
<dbReference type="Pfam" id="PF04082">
    <property type="entry name" value="Fungal_trans"/>
    <property type="match status" value="1"/>
</dbReference>
<name>A0A060TAC4_BLAAD</name>
<reference evidence="7" key="2">
    <citation type="submission" date="2014-06" db="EMBL/GenBank/DDBJ databases">
        <title>The complete genome of Blastobotrys (Arxula) adeninivorans LS3 - a yeast of biotechnological interest.</title>
        <authorList>
            <person name="Kunze G."/>
            <person name="Gaillardin C."/>
            <person name="Czernicka M."/>
            <person name="Durrens P."/>
            <person name="Martin T."/>
            <person name="Boer E."/>
            <person name="Gabaldon T."/>
            <person name="Cruz J."/>
            <person name="Talla E."/>
            <person name="Marck C."/>
            <person name="Goffeau A."/>
            <person name="Barbe V."/>
            <person name="Baret P."/>
            <person name="Baronian K."/>
            <person name="Beier S."/>
            <person name="Bleykasten C."/>
            <person name="Bode R."/>
            <person name="Casaregola S."/>
            <person name="Despons L."/>
            <person name="Fairhead C."/>
            <person name="Giersberg M."/>
            <person name="Gierski P."/>
            <person name="Hahnel U."/>
            <person name="Hartmann A."/>
            <person name="Jankowska D."/>
            <person name="Jubin C."/>
            <person name="Jung P."/>
            <person name="Lafontaine I."/>
            <person name="Leh-Louis V."/>
            <person name="Lemaire M."/>
            <person name="Marcet-Houben M."/>
            <person name="Mascher M."/>
            <person name="Morel G."/>
            <person name="Richard G.-F."/>
            <person name="Riechen J."/>
            <person name="Sacerdot C."/>
            <person name="Sarkar A."/>
            <person name="Savel G."/>
            <person name="Schacherer J."/>
            <person name="Sherman D."/>
            <person name="Straub M.-L."/>
            <person name="Stein N."/>
            <person name="Thierry A."/>
            <person name="Trautwein-Schult A."/>
            <person name="Westhof E."/>
            <person name="Worch S."/>
            <person name="Dujon B."/>
            <person name="Souciet J.-L."/>
            <person name="Wincker P."/>
            <person name="Scholz U."/>
            <person name="Neuveglise N."/>
        </authorList>
    </citation>
    <scope>NUCLEOTIDE SEQUENCE</scope>
    <source>
        <strain evidence="7">LS3</strain>
    </source>
</reference>
<dbReference type="Pfam" id="PF00172">
    <property type="entry name" value="Zn_clus"/>
    <property type="match status" value="1"/>
</dbReference>
<keyword evidence="3" id="KW-0804">Transcription</keyword>
<protein>
    <submittedName>
        <fullName evidence="7">ARAD1C44682p</fullName>
    </submittedName>
</protein>
<dbReference type="InterPro" id="IPR001138">
    <property type="entry name" value="Zn2Cys6_DnaBD"/>
</dbReference>
<evidence type="ECO:0000256" key="1">
    <source>
        <dbReference type="ARBA" id="ARBA00022723"/>
    </source>
</evidence>
<evidence type="ECO:0000256" key="4">
    <source>
        <dbReference type="ARBA" id="ARBA00023242"/>
    </source>
</evidence>
<feature type="region of interest" description="Disordered" evidence="5">
    <location>
        <begin position="64"/>
        <end position="88"/>
    </location>
</feature>
<feature type="domain" description="Zn(2)-C6 fungal-type" evidence="6">
    <location>
        <begin position="14"/>
        <end position="43"/>
    </location>
</feature>
<dbReference type="InterPro" id="IPR036864">
    <property type="entry name" value="Zn2-C6_fun-type_DNA-bd_sf"/>
</dbReference>